<protein>
    <submittedName>
        <fullName evidence="7">RDD family protein</fullName>
    </submittedName>
</protein>
<dbReference type="EMBL" id="CP104003">
    <property type="protein sequence ID" value="UWM56451.1"/>
    <property type="molecule type" value="Genomic_DNA"/>
</dbReference>
<evidence type="ECO:0000313" key="7">
    <source>
        <dbReference type="EMBL" id="UWM56451.1"/>
    </source>
</evidence>
<dbReference type="GO" id="GO:0016020">
    <property type="term" value="C:membrane"/>
    <property type="evidence" value="ECO:0007669"/>
    <property type="project" value="UniProtKB-SubCell"/>
</dbReference>
<dbReference type="Pfam" id="PF06271">
    <property type="entry name" value="RDD"/>
    <property type="match status" value="1"/>
</dbReference>
<evidence type="ECO:0000256" key="1">
    <source>
        <dbReference type="ARBA" id="ARBA00004141"/>
    </source>
</evidence>
<dbReference type="PANTHER" id="PTHR38480">
    <property type="entry name" value="SLR0254 PROTEIN"/>
    <property type="match status" value="1"/>
</dbReference>
<dbReference type="GeneID" id="74942593"/>
<evidence type="ECO:0000256" key="3">
    <source>
        <dbReference type="ARBA" id="ARBA00022989"/>
    </source>
</evidence>
<proteinExistence type="predicted"/>
<keyword evidence="8" id="KW-1185">Reference proteome</keyword>
<accession>A0A9E7R5U5</accession>
<name>A0A9E7R5U5_9EURY</name>
<evidence type="ECO:0000256" key="2">
    <source>
        <dbReference type="ARBA" id="ARBA00022692"/>
    </source>
</evidence>
<dbReference type="KEGG" id="ssai:N0B31_09185"/>
<keyword evidence="4 5" id="KW-0472">Membrane</keyword>
<feature type="transmembrane region" description="Helical" evidence="5">
    <location>
        <begin position="20"/>
        <end position="41"/>
    </location>
</feature>
<dbReference type="InterPro" id="IPR010432">
    <property type="entry name" value="RDD"/>
</dbReference>
<feature type="transmembrane region" description="Helical" evidence="5">
    <location>
        <begin position="47"/>
        <end position="66"/>
    </location>
</feature>
<evidence type="ECO:0000259" key="6">
    <source>
        <dbReference type="Pfam" id="PF06271"/>
    </source>
</evidence>
<sequence>MFARPNPQMGTQRDVLPQRAAALGIDVLLLGILVAAAGFVLGAGLPLVAVAAVVAFGYLTYFEGTYGQTVGKRLMNVVVVNHRGYPCSYRAAAVRTLVGVVDALPSFFVVGLASILLTDGGQRIGDLAAETVVVRSTERGARM</sequence>
<evidence type="ECO:0000256" key="5">
    <source>
        <dbReference type="SAM" id="Phobius"/>
    </source>
</evidence>
<keyword evidence="2 5" id="KW-0812">Transmembrane</keyword>
<dbReference type="RefSeq" id="WP_260643565.1">
    <property type="nucleotide sequence ID" value="NZ_CP104003.1"/>
</dbReference>
<reference evidence="7" key="1">
    <citation type="submission" date="2022-09" db="EMBL/GenBank/DDBJ databases">
        <title>Diverse halophilic archaea isolated from saline environments.</title>
        <authorList>
            <person name="Cui H.-L."/>
        </authorList>
    </citation>
    <scope>NUCLEOTIDE SEQUENCE</scope>
    <source>
        <strain evidence="7">ZS-35-S2</strain>
    </source>
</reference>
<dbReference type="AlphaFoldDB" id="A0A9E7R5U5"/>
<evidence type="ECO:0000256" key="4">
    <source>
        <dbReference type="ARBA" id="ARBA00023136"/>
    </source>
</evidence>
<evidence type="ECO:0000313" key="8">
    <source>
        <dbReference type="Proteomes" id="UP001057580"/>
    </source>
</evidence>
<gene>
    <name evidence="7" type="ORF">N0B31_09185</name>
</gene>
<keyword evidence="3 5" id="KW-1133">Transmembrane helix</keyword>
<dbReference type="Proteomes" id="UP001057580">
    <property type="component" value="Chromosome"/>
</dbReference>
<organism evidence="7 8">
    <name type="scientific">Salinirubellus salinus</name>
    <dbReference type="NCBI Taxonomy" id="1364945"/>
    <lineage>
        <taxon>Archaea</taxon>
        <taxon>Methanobacteriati</taxon>
        <taxon>Methanobacteriota</taxon>
        <taxon>Stenosarchaea group</taxon>
        <taxon>Halobacteria</taxon>
        <taxon>Halobacteriales</taxon>
        <taxon>Natronomonadaceae</taxon>
        <taxon>Salinirubellus</taxon>
    </lineage>
</organism>
<feature type="domain" description="RDD" evidence="6">
    <location>
        <begin position="18"/>
        <end position="129"/>
    </location>
</feature>
<comment type="subcellular location">
    <subcellularLocation>
        <location evidence="1">Membrane</location>
        <topology evidence="1">Multi-pass membrane protein</topology>
    </subcellularLocation>
</comment>
<dbReference type="PANTHER" id="PTHR38480:SF1">
    <property type="entry name" value="SLR0254 PROTEIN"/>
    <property type="match status" value="1"/>
</dbReference>